<sequence length="159" mass="17873">MAKTIFGPTIYGRGSLEAETIKPILYGMTAVTDLSENEMLKNLFELEGLSIFSDENSQDEKANNYLEQYAKSISFESGYVVAPFPLKENVADLSDNYPVAARRLMALQLTTTIWSHQRFIFVTAYFTSSNWDTPPLKPIAILCMFLVKKHLVHVLVAIG</sequence>
<proteinExistence type="predicted"/>
<reference evidence="3" key="1">
    <citation type="submission" date="2017-02" db="UniProtKB">
        <authorList>
            <consortium name="WormBaseParasite"/>
        </authorList>
    </citation>
    <scope>IDENTIFICATION</scope>
</reference>
<dbReference type="AlphaFoldDB" id="A0A0N4XZT2"/>
<keyword evidence="2" id="KW-1185">Reference proteome</keyword>
<accession>A0A0N4XZT2</accession>
<organism evidence="3">
    <name type="scientific">Nippostrongylus brasiliensis</name>
    <name type="common">Rat hookworm</name>
    <dbReference type="NCBI Taxonomy" id="27835"/>
    <lineage>
        <taxon>Eukaryota</taxon>
        <taxon>Metazoa</taxon>
        <taxon>Ecdysozoa</taxon>
        <taxon>Nematoda</taxon>
        <taxon>Chromadorea</taxon>
        <taxon>Rhabditida</taxon>
        <taxon>Rhabditina</taxon>
        <taxon>Rhabditomorpha</taxon>
        <taxon>Strongyloidea</taxon>
        <taxon>Heligmosomidae</taxon>
        <taxon>Nippostrongylus</taxon>
    </lineage>
</organism>
<evidence type="ECO:0000313" key="2">
    <source>
        <dbReference type="Proteomes" id="UP000271162"/>
    </source>
</evidence>
<gene>
    <name evidence="1" type="ORF">NBR_LOCUS8718</name>
</gene>
<evidence type="ECO:0000313" key="3">
    <source>
        <dbReference type="WBParaSite" id="NBR_0000871701-mRNA-1"/>
    </source>
</evidence>
<dbReference type="EMBL" id="UYSL01020041">
    <property type="protein sequence ID" value="VDL72307.1"/>
    <property type="molecule type" value="Genomic_DNA"/>
</dbReference>
<protein>
    <submittedName>
        <fullName evidence="3">COesterase domain-containing protein</fullName>
    </submittedName>
</protein>
<dbReference type="WBParaSite" id="NBR_0000871701-mRNA-1">
    <property type="protein sequence ID" value="NBR_0000871701-mRNA-1"/>
    <property type="gene ID" value="NBR_0000871701"/>
</dbReference>
<evidence type="ECO:0000313" key="1">
    <source>
        <dbReference type="EMBL" id="VDL72307.1"/>
    </source>
</evidence>
<dbReference type="Proteomes" id="UP000271162">
    <property type="component" value="Unassembled WGS sequence"/>
</dbReference>
<name>A0A0N4XZT2_NIPBR</name>
<reference evidence="1 2" key="2">
    <citation type="submission" date="2018-11" db="EMBL/GenBank/DDBJ databases">
        <authorList>
            <consortium name="Pathogen Informatics"/>
        </authorList>
    </citation>
    <scope>NUCLEOTIDE SEQUENCE [LARGE SCALE GENOMIC DNA]</scope>
</reference>